<evidence type="ECO:0008006" key="4">
    <source>
        <dbReference type="Google" id="ProtNLM"/>
    </source>
</evidence>
<evidence type="ECO:0000313" key="3">
    <source>
        <dbReference type="Proteomes" id="UP000662747"/>
    </source>
</evidence>
<feature type="signal peptide" evidence="1">
    <location>
        <begin position="1"/>
        <end position="21"/>
    </location>
</feature>
<dbReference type="PROSITE" id="PS51257">
    <property type="entry name" value="PROKAR_LIPOPROTEIN"/>
    <property type="match status" value="1"/>
</dbReference>
<name>A0ABX7P5E3_9BACT</name>
<keyword evidence="3" id="KW-1185">Reference proteome</keyword>
<dbReference type="EMBL" id="CP071090">
    <property type="protein sequence ID" value="QSQ25719.1"/>
    <property type="molecule type" value="Genomic_DNA"/>
</dbReference>
<protein>
    <recommendedName>
        <fullName evidence="4">Lipoprotein</fullName>
    </recommendedName>
</protein>
<reference evidence="2 3" key="1">
    <citation type="submission" date="2021-02" db="EMBL/GenBank/DDBJ databases">
        <title>De Novo genome assembly of isolated myxobacteria.</title>
        <authorList>
            <person name="Stevens D.C."/>
        </authorList>
    </citation>
    <scope>NUCLEOTIDE SEQUENCE [LARGE SCALE GENOMIC DNA]</scope>
    <source>
        <strain evidence="3">SCPEA02</strain>
    </source>
</reference>
<feature type="chain" id="PRO_5046012643" description="Lipoprotein" evidence="1">
    <location>
        <begin position="22"/>
        <end position="316"/>
    </location>
</feature>
<keyword evidence="1" id="KW-0732">Signal</keyword>
<dbReference type="RefSeq" id="WP_206727272.1">
    <property type="nucleotide sequence ID" value="NZ_CP071090.1"/>
</dbReference>
<organism evidence="2 3">
    <name type="scientific">Pyxidicoccus parkwayensis</name>
    <dbReference type="NCBI Taxonomy" id="2813578"/>
    <lineage>
        <taxon>Bacteria</taxon>
        <taxon>Pseudomonadati</taxon>
        <taxon>Myxococcota</taxon>
        <taxon>Myxococcia</taxon>
        <taxon>Myxococcales</taxon>
        <taxon>Cystobacterineae</taxon>
        <taxon>Myxococcaceae</taxon>
        <taxon>Pyxidicoccus</taxon>
    </lineage>
</organism>
<proteinExistence type="predicted"/>
<evidence type="ECO:0000313" key="2">
    <source>
        <dbReference type="EMBL" id="QSQ25719.1"/>
    </source>
</evidence>
<gene>
    <name evidence="2" type="ORF">JY651_12635</name>
</gene>
<sequence length="316" mass="33689">MRKFNFSLVAIALLMAACGGAPVEKSEPVVPQAGEGVVQLPMTSTTSEGVQYRLVGATFAITGPKSVNISDTSPDTVSVVLPAGAYSIRLEGQWHLERTDAPGQTVQASLISPNPMAFSLDEGQTRAVRFIFKTPGNATADVGITVDTAGWMAGTLDFDPVFPGPPNILEPLGGTSLPFVISWSTSTVTRVNEQYTKFIRVETGPITVQFGGPYSTLIHDRIAPSLQGARVRFDVFGAAEGVIRFSNFELFREGDSVTSPFLLEMADTMVVSGVVDEQQMPAARPFTASAPVILRSYQMQSSGFVRGTANMTVSAQ</sequence>
<dbReference type="Proteomes" id="UP000662747">
    <property type="component" value="Chromosome"/>
</dbReference>
<evidence type="ECO:0000256" key="1">
    <source>
        <dbReference type="SAM" id="SignalP"/>
    </source>
</evidence>
<accession>A0ABX7P5E3</accession>